<dbReference type="KEGG" id="tvi:Thivi_2033"/>
<keyword evidence="3" id="KW-1185">Reference proteome</keyword>
<feature type="region of interest" description="Disordered" evidence="1">
    <location>
        <begin position="1"/>
        <end position="31"/>
    </location>
</feature>
<dbReference type="HOGENOM" id="CLU_3398995_0_0_6"/>
<name>I3YAH2_THIV6</name>
<dbReference type="Proteomes" id="UP000006062">
    <property type="component" value="Chromosome"/>
</dbReference>
<protein>
    <submittedName>
        <fullName evidence="2">Uncharacterized protein</fullName>
    </submittedName>
</protein>
<evidence type="ECO:0000313" key="3">
    <source>
        <dbReference type="Proteomes" id="UP000006062"/>
    </source>
</evidence>
<proteinExistence type="predicted"/>
<dbReference type="EMBL" id="CP003154">
    <property type="protein sequence ID" value="AFL73990.1"/>
    <property type="molecule type" value="Genomic_DNA"/>
</dbReference>
<organism evidence="2 3">
    <name type="scientific">Thiocystis violascens (strain ATCC 17096 / DSM 198 / 6111)</name>
    <name type="common">Chromatium violascens</name>
    <dbReference type="NCBI Taxonomy" id="765911"/>
    <lineage>
        <taxon>Bacteria</taxon>
        <taxon>Pseudomonadati</taxon>
        <taxon>Pseudomonadota</taxon>
        <taxon>Gammaproteobacteria</taxon>
        <taxon>Chromatiales</taxon>
        <taxon>Chromatiaceae</taxon>
        <taxon>Thiocystis</taxon>
    </lineage>
</organism>
<dbReference type="AlphaFoldDB" id="I3YAH2"/>
<gene>
    <name evidence="2" type="ordered locus">Thivi_2033</name>
</gene>
<evidence type="ECO:0000313" key="2">
    <source>
        <dbReference type="EMBL" id="AFL73990.1"/>
    </source>
</evidence>
<evidence type="ECO:0000256" key="1">
    <source>
        <dbReference type="SAM" id="MobiDB-lite"/>
    </source>
</evidence>
<sequence>MLAARKPGARPLLYRRRGTYREPPVESPAEL</sequence>
<dbReference type="STRING" id="765911.Thivi_2033"/>
<reference evidence="2 3" key="1">
    <citation type="submission" date="2012-06" db="EMBL/GenBank/DDBJ databases">
        <title>Complete sequence of Thiocystis violascens DSM 198.</title>
        <authorList>
            <consortium name="US DOE Joint Genome Institute"/>
            <person name="Lucas S."/>
            <person name="Han J."/>
            <person name="Lapidus A."/>
            <person name="Cheng J.-F."/>
            <person name="Goodwin L."/>
            <person name="Pitluck S."/>
            <person name="Peters L."/>
            <person name="Ovchinnikova G."/>
            <person name="Teshima H."/>
            <person name="Detter J.C."/>
            <person name="Han C."/>
            <person name="Tapia R."/>
            <person name="Land M."/>
            <person name="Hauser L."/>
            <person name="Kyrpides N."/>
            <person name="Ivanova N."/>
            <person name="Pagani I."/>
            <person name="Vogl K."/>
            <person name="Liu Z."/>
            <person name="Frigaard N.-U."/>
            <person name="Bryant D."/>
            <person name="Woyke T."/>
        </authorList>
    </citation>
    <scope>NUCLEOTIDE SEQUENCE [LARGE SCALE GENOMIC DNA]</scope>
    <source>
        <strain evidence="3">ATCC 17096 / DSM 198 / 6111</strain>
    </source>
</reference>
<accession>I3YAH2</accession>